<proteinExistence type="predicted"/>
<feature type="region of interest" description="Disordered" evidence="1">
    <location>
        <begin position="64"/>
        <end position="100"/>
    </location>
</feature>
<evidence type="ECO:0000313" key="2">
    <source>
        <dbReference type="EMBL" id="KAK2142964.1"/>
    </source>
</evidence>
<gene>
    <name evidence="2" type="ORF">LSH36_891g01003</name>
</gene>
<dbReference type="AlphaFoldDB" id="A0AAD9IY00"/>
<dbReference type="EMBL" id="JAODUP010000891">
    <property type="protein sequence ID" value="KAK2142964.1"/>
    <property type="molecule type" value="Genomic_DNA"/>
</dbReference>
<evidence type="ECO:0000313" key="3">
    <source>
        <dbReference type="Proteomes" id="UP001208570"/>
    </source>
</evidence>
<dbReference type="Proteomes" id="UP001208570">
    <property type="component" value="Unassembled WGS sequence"/>
</dbReference>
<evidence type="ECO:0000256" key="1">
    <source>
        <dbReference type="SAM" id="MobiDB-lite"/>
    </source>
</evidence>
<comment type="caution">
    <text evidence="2">The sequence shown here is derived from an EMBL/GenBank/DDBJ whole genome shotgun (WGS) entry which is preliminary data.</text>
</comment>
<keyword evidence="3" id="KW-1185">Reference proteome</keyword>
<reference evidence="2" key="1">
    <citation type="journal article" date="2023" name="Mol. Biol. Evol.">
        <title>Third-Generation Sequencing Reveals the Adaptive Role of the Epigenome in Three Deep-Sea Polychaetes.</title>
        <authorList>
            <person name="Perez M."/>
            <person name="Aroh O."/>
            <person name="Sun Y."/>
            <person name="Lan Y."/>
            <person name="Juniper S.K."/>
            <person name="Young C.R."/>
            <person name="Angers B."/>
            <person name="Qian P.Y."/>
        </authorList>
    </citation>
    <scope>NUCLEOTIDE SEQUENCE</scope>
    <source>
        <strain evidence="2">P08H-3</strain>
    </source>
</reference>
<name>A0AAD9IY00_9ANNE</name>
<accession>A0AAD9IY00</accession>
<sequence>MKKIYSCVFYYTQSDFQSKKPPFRDEDAESVHTTLENYDPAKHNPVFYGKMHYKIPELDDDILDDADPATSHPAAVGHVLLDKPPKPTTPPSAPLPDLKT</sequence>
<organism evidence="2 3">
    <name type="scientific">Paralvinella palmiformis</name>
    <dbReference type="NCBI Taxonomy" id="53620"/>
    <lineage>
        <taxon>Eukaryota</taxon>
        <taxon>Metazoa</taxon>
        <taxon>Spiralia</taxon>
        <taxon>Lophotrochozoa</taxon>
        <taxon>Annelida</taxon>
        <taxon>Polychaeta</taxon>
        <taxon>Sedentaria</taxon>
        <taxon>Canalipalpata</taxon>
        <taxon>Terebellida</taxon>
        <taxon>Terebelliformia</taxon>
        <taxon>Alvinellidae</taxon>
        <taxon>Paralvinella</taxon>
    </lineage>
</organism>
<protein>
    <submittedName>
        <fullName evidence="2">Uncharacterized protein</fullName>
    </submittedName>
</protein>